<name>A0A9P1N3X0_9PELO</name>
<dbReference type="PANTHER" id="PTHR31386:SF2">
    <property type="entry name" value="SIMILAR TO RIKEN CDNA 2510039O18"/>
    <property type="match status" value="1"/>
</dbReference>
<sequence length="216" mass="24379">MGLNEDAIKFVGNGFFGMDPNGELVLGSFLKQSSGLFPGLNIEIDGVTGIEEEEAVLTDFRNGVLKIFKCFSLENSECGCVVNSIYAHRIRKEVMVQEILISNPTKSTIRLNLNRQSSNWWANSKIGDITTHQRNIANSSYVVVCSDPPGKISVSQKREETLKFHCVITNSAQKIRSCANIQRDQRCLQRIPYYTQRIIFKDNDKLVFIFPSHSKL</sequence>
<dbReference type="AlphaFoldDB" id="A0A9P1N3X0"/>
<evidence type="ECO:0000256" key="3">
    <source>
        <dbReference type="ARBA" id="ARBA00022729"/>
    </source>
</evidence>
<organism evidence="7 8">
    <name type="scientific">Caenorhabditis angaria</name>
    <dbReference type="NCBI Taxonomy" id="860376"/>
    <lineage>
        <taxon>Eukaryota</taxon>
        <taxon>Metazoa</taxon>
        <taxon>Ecdysozoa</taxon>
        <taxon>Nematoda</taxon>
        <taxon>Chromadorea</taxon>
        <taxon>Rhabditida</taxon>
        <taxon>Rhabditina</taxon>
        <taxon>Rhabditomorpha</taxon>
        <taxon>Rhabditoidea</taxon>
        <taxon>Rhabditidae</taxon>
        <taxon>Peloderinae</taxon>
        <taxon>Caenorhabditis</taxon>
    </lineage>
</organism>
<dbReference type="PANTHER" id="PTHR31386">
    <property type="entry name" value="UNCHARACTERIZED PROTEIN KIAA2013"/>
    <property type="match status" value="1"/>
</dbReference>
<evidence type="ECO:0000256" key="4">
    <source>
        <dbReference type="ARBA" id="ARBA00022989"/>
    </source>
</evidence>
<comment type="subcellular location">
    <subcellularLocation>
        <location evidence="1">Membrane</location>
        <topology evidence="1">Single-pass type I membrane protein</topology>
    </subcellularLocation>
</comment>
<evidence type="ECO:0000256" key="5">
    <source>
        <dbReference type="ARBA" id="ARBA00023136"/>
    </source>
</evidence>
<proteinExistence type="predicted"/>
<evidence type="ECO:0000256" key="1">
    <source>
        <dbReference type="ARBA" id="ARBA00004479"/>
    </source>
</evidence>
<dbReference type="EMBL" id="CANHGI010000004">
    <property type="protein sequence ID" value="CAI5446876.1"/>
    <property type="molecule type" value="Genomic_DNA"/>
</dbReference>
<evidence type="ECO:0000313" key="8">
    <source>
        <dbReference type="Proteomes" id="UP001152747"/>
    </source>
</evidence>
<keyword evidence="2" id="KW-0812">Transmembrane</keyword>
<keyword evidence="3" id="KW-0732">Signal</keyword>
<evidence type="ECO:0000313" key="7">
    <source>
        <dbReference type="EMBL" id="CAI5446876.1"/>
    </source>
</evidence>
<keyword evidence="4" id="KW-1133">Transmembrane helix</keyword>
<evidence type="ECO:0000256" key="2">
    <source>
        <dbReference type="ARBA" id="ARBA00022692"/>
    </source>
</evidence>
<reference evidence="7" key="1">
    <citation type="submission" date="2022-11" db="EMBL/GenBank/DDBJ databases">
        <authorList>
            <person name="Kikuchi T."/>
        </authorList>
    </citation>
    <scope>NUCLEOTIDE SEQUENCE</scope>
    <source>
        <strain evidence="7">PS1010</strain>
    </source>
</reference>
<dbReference type="OrthoDB" id="10017443at2759"/>
<dbReference type="InterPro" id="IPR018795">
    <property type="entry name" value="K2013-like"/>
</dbReference>
<gene>
    <name evidence="7" type="ORF">CAMP_LOCUS9513</name>
</gene>
<dbReference type="Pfam" id="PF10222">
    <property type="entry name" value="DUF2152"/>
    <property type="match status" value="1"/>
</dbReference>
<evidence type="ECO:0000256" key="6">
    <source>
        <dbReference type="ARBA" id="ARBA00023180"/>
    </source>
</evidence>
<accession>A0A9P1N3X0</accession>
<comment type="caution">
    <text evidence="7">The sequence shown here is derived from an EMBL/GenBank/DDBJ whole genome shotgun (WGS) entry which is preliminary data.</text>
</comment>
<keyword evidence="5" id="KW-0472">Membrane</keyword>
<protein>
    <submittedName>
        <fullName evidence="7">Uncharacterized protein</fullName>
    </submittedName>
</protein>
<keyword evidence="8" id="KW-1185">Reference proteome</keyword>
<keyword evidence="6" id="KW-0325">Glycoprotein</keyword>
<dbReference type="GO" id="GO:0016020">
    <property type="term" value="C:membrane"/>
    <property type="evidence" value="ECO:0007669"/>
    <property type="project" value="UniProtKB-SubCell"/>
</dbReference>
<dbReference type="Proteomes" id="UP001152747">
    <property type="component" value="Unassembled WGS sequence"/>
</dbReference>